<organism evidence="6 7">
    <name type="scientific">Pseudochrobactrum asaccharolyticum</name>
    <dbReference type="NCBI Taxonomy" id="354351"/>
    <lineage>
        <taxon>Bacteria</taxon>
        <taxon>Pseudomonadati</taxon>
        <taxon>Pseudomonadota</taxon>
        <taxon>Alphaproteobacteria</taxon>
        <taxon>Hyphomicrobiales</taxon>
        <taxon>Brucellaceae</taxon>
        <taxon>Pseudochrobactrum</taxon>
    </lineage>
</organism>
<name>A0A366E4N8_9HYPH</name>
<dbReference type="Gene3D" id="1.10.10.10">
    <property type="entry name" value="Winged helix-like DNA-binding domain superfamily/Winged helix DNA-binding domain"/>
    <property type="match status" value="1"/>
</dbReference>
<reference evidence="6 7" key="1">
    <citation type="submission" date="2018-06" db="EMBL/GenBank/DDBJ databases">
        <title>Genomic Encyclopedia of Type Strains, Phase IV (KMG-IV): sequencing the most valuable type-strain genomes for metagenomic binning, comparative biology and taxonomic classification.</title>
        <authorList>
            <person name="Goeker M."/>
        </authorList>
    </citation>
    <scope>NUCLEOTIDE SEQUENCE [LARGE SCALE GENOMIC DNA]</scope>
    <source>
        <strain evidence="6 7">DSM 25619</strain>
    </source>
</reference>
<evidence type="ECO:0000313" key="6">
    <source>
        <dbReference type="EMBL" id="RBO97303.1"/>
    </source>
</evidence>
<dbReference type="InterPro" id="IPR005471">
    <property type="entry name" value="Tscrpt_reg_IclR_N"/>
</dbReference>
<dbReference type="SUPFAM" id="SSF55781">
    <property type="entry name" value="GAF domain-like"/>
    <property type="match status" value="1"/>
</dbReference>
<feature type="domain" description="HTH iclR-type" evidence="4">
    <location>
        <begin position="13"/>
        <end position="73"/>
    </location>
</feature>
<dbReference type="AlphaFoldDB" id="A0A366E4N8"/>
<dbReference type="Pfam" id="PF01614">
    <property type="entry name" value="IclR_C"/>
    <property type="match status" value="1"/>
</dbReference>
<dbReference type="PROSITE" id="PS51077">
    <property type="entry name" value="HTH_ICLR"/>
    <property type="match status" value="1"/>
</dbReference>
<dbReference type="InterPro" id="IPR029016">
    <property type="entry name" value="GAF-like_dom_sf"/>
</dbReference>
<dbReference type="SMART" id="SM00346">
    <property type="entry name" value="HTH_ICLR"/>
    <property type="match status" value="1"/>
</dbReference>
<accession>A0A366E4N8</accession>
<sequence>MTKEAMSANKPAAPAVQRAAQLLDIIAVSDEPLTVSGLARELGLAKSSVHGLCNTLADLGILDRRNSGFVMGGHVMLWANAFVNKSDMVAEFFRLWQGQYDLKNETATLTILDGQDVVYIASQHGSVPLGITFRIGMRLPAAFTATGKAILSTMPQEAVEQIYANGLPEALTEHTVQTMPDLLRELEDIRERGYSLDNQQVREGMFCFGAPVYDFSGNRAVGGIAFSINALQMDKVREQELGTAVIRYARALSHNLGSNNLS</sequence>
<dbReference type="InterPro" id="IPR014757">
    <property type="entry name" value="Tscrpt_reg_IclR_C"/>
</dbReference>
<evidence type="ECO:0000256" key="3">
    <source>
        <dbReference type="ARBA" id="ARBA00023163"/>
    </source>
</evidence>
<dbReference type="EMBL" id="QNRH01000002">
    <property type="protein sequence ID" value="RBO97303.1"/>
    <property type="molecule type" value="Genomic_DNA"/>
</dbReference>
<keyword evidence="1" id="KW-0805">Transcription regulation</keyword>
<evidence type="ECO:0000313" key="7">
    <source>
        <dbReference type="Proteomes" id="UP000252893"/>
    </source>
</evidence>
<dbReference type="RefSeq" id="WP_245416460.1">
    <property type="nucleotide sequence ID" value="NZ_JBHEEG010000002.1"/>
</dbReference>
<proteinExistence type="predicted"/>
<gene>
    <name evidence="6" type="ORF">DFR47_10284</name>
</gene>
<dbReference type="SUPFAM" id="SSF46785">
    <property type="entry name" value="Winged helix' DNA-binding domain"/>
    <property type="match status" value="1"/>
</dbReference>
<dbReference type="InterPro" id="IPR036390">
    <property type="entry name" value="WH_DNA-bd_sf"/>
</dbReference>
<dbReference type="GO" id="GO:0045892">
    <property type="term" value="P:negative regulation of DNA-templated transcription"/>
    <property type="evidence" value="ECO:0007669"/>
    <property type="project" value="TreeGrafter"/>
</dbReference>
<dbReference type="InterPro" id="IPR036388">
    <property type="entry name" value="WH-like_DNA-bd_sf"/>
</dbReference>
<dbReference type="PANTHER" id="PTHR30136">
    <property type="entry name" value="HELIX-TURN-HELIX TRANSCRIPTIONAL REGULATOR, ICLR FAMILY"/>
    <property type="match status" value="1"/>
</dbReference>
<comment type="caution">
    <text evidence="6">The sequence shown here is derived from an EMBL/GenBank/DDBJ whole genome shotgun (WGS) entry which is preliminary data.</text>
</comment>
<dbReference type="GO" id="GO:0003700">
    <property type="term" value="F:DNA-binding transcription factor activity"/>
    <property type="evidence" value="ECO:0007669"/>
    <property type="project" value="TreeGrafter"/>
</dbReference>
<dbReference type="PANTHER" id="PTHR30136:SF24">
    <property type="entry name" value="HTH-TYPE TRANSCRIPTIONAL REPRESSOR ALLR"/>
    <property type="match status" value="1"/>
</dbReference>
<dbReference type="GO" id="GO:0003677">
    <property type="term" value="F:DNA binding"/>
    <property type="evidence" value="ECO:0007669"/>
    <property type="project" value="UniProtKB-KW"/>
</dbReference>
<keyword evidence="2" id="KW-0238">DNA-binding</keyword>
<dbReference type="InterPro" id="IPR050707">
    <property type="entry name" value="HTH_MetabolicPath_Reg"/>
</dbReference>
<evidence type="ECO:0000256" key="1">
    <source>
        <dbReference type="ARBA" id="ARBA00023015"/>
    </source>
</evidence>
<evidence type="ECO:0000259" key="4">
    <source>
        <dbReference type="PROSITE" id="PS51077"/>
    </source>
</evidence>
<protein>
    <submittedName>
        <fullName evidence="6">IclR family transcriptional regulator</fullName>
    </submittedName>
</protein>
<feature type="domain" description="IclR-ED" evidence="5">
    <location>
        <begin position="74"/>
        <end position="258"/>
    </location>
</feature>
<evidence type="ECO:0000256" key="2">
    <source>
        <dbReference type="ARBA" id="ARBA00023125"/>
    </source>
</evidence>
<dbReference type="Proteomes" id="UP000252893">
    <property type="component" value="Unassembled WGS sequence"/>
</dbReference>
<dbReference type="PROSITE" id="PS51078">
    <property type="entry name" value="ICLR_ED"/>
    <property type="match status" value="1"/>
</dbReference>
<keyword evidence="3" id="KW-0804">Transcription</keyword>
<dbReference type="Gene3D" id="3.30.450.40">
    <property type="match status" value="1"/>
</dbReference>
<dbReference type="Pfam" id="PF09339">
    <property type="entry name" value="HTH_IclR"/>
    <property type="match status" value="1"/>
</dbReference>
<keyword evidence="7" id="KW-1185">Reference proteome</keyword>
<evidence type="ECO:0000259" key="5">
    <source>
        <dbReference type="PROSITE" id="PS51078"/>
    </source>
</evidence>